<keyword evidence="4" id="KW-0967">Endosome</keyword>
<sequence length="650" mass="73161">MAIMPCWRFLLDHPVDCLQRLAMMTRGIADPLASAYCRLYMVHRAQRLPECARGYLKTCINDLKVLLMRIVSATEITYGRFSGNRRLLISLMEPTIEYLVKCIFKDSSQTDIDDVLVGLGLWERQSELFGKSPCISIVLYHLLRELPIEVVSSTAVEILHLIECSDDCSFDQCLNYRLLGFRLCESMSQRNVVDVVMDKVLEVVSQYNSLDEYSKVVDPYMDIVLQNQMDNYLNVILDGIFERACNEGVTKNSLASLQSILVKLLTHFNNSDVIFALNHFIEILDVMHGSSRSIVSIHILNIATRNGCVRDPTTIQLLFEVSQVLHDGIDFSNSRNNDNQQPAHLISQFVHMVDYGSEVERHLTFLLECREAFGSISELKETLIHSSNRLAIKAMKEGKNHYSFVRSCLAFSEVTIPSIQSLFMQLNLYLETAEVALLGGLVSHSDGLIDSAIICLQNFDVVDGLQMLSNVDGIPSLTQKLCSLVVLVPGNPEQGITHISKSIVSLLNCNSWVTARVRIRVLCAIVSLSATLSQNELPYHSIHKEVIGNDHLFFGDPTYLQEFLSLSSSIIQNIFDVILQEPSQASRGTMALEACNCIASSFKLSGDILAVCSRLMETAKVCLSANDRYLLSTMKFFDRQRQLFLRQNHE</sequence>
<protein>
    <submittedName>
        <fullName evidence="6">Uncharacterized protein</fullName>
    </submittedName>
</protein>
<dbReference type="InterPro" id="IPR005378">
    <property type="entry name" value="Vps35"/>
</dbReference>
<dbReference type="Pfam" id="PF03635">
    <property type="entry name" value="Vps35"/>
    <property type="match status" value="1"/>
</dbReference>
<dbReference type="InterPro" id="IPR029705">
    <property type="entry name" value="VPS35L"/>
</dbReference>
<evidence type="ECO:0000313" key="7">
    <source>
        <dbReference type="Proteomes" id="UP001642360"/>
    </source>
</evidence>
<evidence type="ECO:0000256" key="4">
    <source>
        <dbReference type="ARBA" id="ARBA00022753"/>
    </source>
</evidence>
<keyword evidence="7" id="KW-1185">Reference proteome</keyword>
<name>A0ABC8UJ44_9AQUA</name>
<evidence type="ECO:0000313" key="6">
    <source>
        <dbReference type="EMBL" id="CAK9181075.1"/>
    </source>
</evidence>
<dbReference type="EMBL" id="CAUOFW020007933">
    <property type="protein sequence ID" value="CAK9181075.1"/>
    <property type="molecule type" value="Genomic_DNA"/>
</dbReference>
<evidence type="ECO:0000256" key="2">
    <source>
        <dbReference type="ARBA" id="ARBA00010704"/>
    </source>
</evidence>
<proteinExistence type="inferred from homology"/>
<reference evidence="6 7" key="1">
    <citation type="submission" date="2024-02" db="EMBL/GenBank/DDBJ databases">
        <authorList>
            <person name="Vignale AGUSTIN F."/>
            <person name="Sosa J E."/>
            <person name="Modenutti C."/>
        </authorList>
    </citation>
    <scope>NUCLEOTIDE SEQUENCE [LARGE SCALE GENOMIC DNA]</scope>
</reference>
<comment type="caution">
    <text evidence="6">The sequence shown here is derived from an EMBL/GenBank/DDBJ whole genome shotgun (WGS) entry which is preliminary data.</text>
</comment>
<keyword evidence="5" id="KW-0653">Protein transport</keyword>
<evidence type="ECO:0000256" key="1">
    <source>
        <dbReference type="ARBA" id="ARBA00004177"/>
    </source>
</evidence>
<gene>
    <name evidence="6" type="ORF">ILEXP_LOCUS51114</name>
</gene>
<dbReference type="GO" id="GO:0015031">
    <property type="term" value="P:protein transport"/>
    <property type="evidence" value="ECO:0007669"/>
    <property type="project" value="UniProtKB-KW"/>
</dbReference>
<dbReference type="GO" id="GO:0005768">
    <property type="term" value="C:endosome"/>
    <property type="evidence" value="ECO:0007669"/>
    <property type="project" value="UniProtKB-SubCell"/>
</dbReference>
<keyword evidence="3" id="KW-0813">Transport</keyword>
<dbReference type="Proteomes" id="UP001642360">
    <property type="component" value="Unassembled WGS sequence"/>
</dbReference>
<dbReference type="PANTHER" id="PTHR13673">
    <property type="entry name" value="ESOPHAGEAL CANCER ASSOCIATED PROTEIN"/>
    <property type="match status" value="1"/>
</dbReference>
<dbReference type="AlphaFoldDB" id="A0ABC8UJ44"/>
<evidence type="ECO:0000256" key="3">
    <source>
        <dbReference type="ARBA" id="ARBA00022448"/>
    </source>
</evidence>
<evidence type="ECO:0000256" key="5">
    <source>
        <dbReference type="ARBA" id="ARBA00022927"/>
    </source>
</evidence>
<comment type="similarity">
    <text evidence="2">Belongs to the VPS35L family.</text>
</comment>
<accession>A0ABC8UJ44</accession>
<organism evidence="6 7">
    <name type="scientific">Ilex paraguariensis</name>
    <name type="common">yerba mate</name>
    <dbReference type="NCBI Taxonomy" id="185542"/>
    <lineage>
        <taxon>Eukaryota</taxon>
        <taxon>Viridiplantae</taxon>
        <taxon>Streptophyta</taxon>
        <taxon>Embryophyta</taxon>
        <taxon>Tracheophyta</taxon>
        <taxon>Spermatophyta</taxon>
        <taxon>Magnoliopsida</taxon>
        <taxon>eudicotyledons</taxon>
        <taxon>Gunneridae</taxon>
        <taxon>Pentapetalae</taxon>
        <taxon>asterids</taxon>
        <taxon>campanulids</taxon>
        <taxon>Aquifoliales</taxon>
        <taxon>Aquifoliaceae</taxon>
        <taxon>Ilex</taxon>
    </lineage>
</organism>
<comment type="subcellular location">
    <subcellularLocation>
        <location evidence="1">Endosome</location>
    </subcellularLocation>
</comment>
<dbReference type="PANTHER" id="PTHR13673:SF0">
    <property type="entry name" value="VPS35 ENDOSOMAL PROTEIN-SORTING FACTOR-LIKE"/>
    <property type="match status" value="1"/>
</dbReference>